<feature type="transmembrane region" description="Helical" evidence="1">
    <location>
        <begin position="126"/>
        <end position="147"/>
    </location>
</feature>
<evidence type="ECO:0000256" key="1">
    <source>
        <dbReference type="SAM" id="Phobius"/>
    </source>
</evidence>
<dbReference type="EMBL" id="AP011112">
    <property type="protein sequence ID" value="BAI69658.1"/>
    <property type="molecule type" value="Genomic_DNA"/>
</dbReference>
<organism evidence="2 3">
    <name type="scientific">Hydrogenobacter thermophilus (strain DSM 6534 / IAM 12695 / TK-6)</name>
    <dbReference type="NCBI Taxonomy" id="608538"/>
    <lineage>
        <taxon>Bacteria</taxon>
        <taxon>Pseudomonadati</taxon>
        <taxon>Aquificota</taxon>
        <taxon>Aquificia</taxon>
        <taxon>Aquificales</taxon>
        <taxon>Aquificaceae</taxon>
        <taxon>Hydrogenobacter</taxon>
    </lineage>
</organism>
<reference evidence="2 3" key="1">
    <citation type="journal article" date="2010" name="J. Bacteriol.">
        <title>Complete genome sequence of the thermophilic, obligately chemolithoautotrophic hydrogen-oxidizing bacterium Hydrogenobacter thermophilus TK-6.</title>
        <authorList>
            <person name="Arai H."/>
            <person name="Kanbe H."/>
            <person name="Ishii M."/>
            <person name="Igarashi Y."/>
        </authorList>
    </citation>
    <scope>NUCLEOTIDE SEQUENCE [LARGE SCALE GENOMIC DNA]</scope>
    <source>
        <strain evidence="3">DSM 6534 / IAM 12695 / TK-6 [Tokyo]</strain>
    </source>
</reference>
<dbReference type="eggNOG" id="ENOG5034BYM">
    <property type="taxonomic scope" value="Bacteria"/>
</dbReference>
<evidence type="ECO:0000313" key="2">
    <source>
        <dbReference type="EMBL" id="BAI69658.1"/>
    </source>
</evidence>
<dbReference type="Proteomes" id="UP000002574">
    <property type="component" value="Chromosome"/>
</dbReference>
<keyword evidence="1" id="KW-0812">Transmembrane</keyword>
<dbReference type="RefSeq" id="WP_012963838.1">
    <property type="nucleotide sequence ID" value="NC_013799.1"/>
</dbReference>
<feature type="transmembrane region" description="Helical" evidence="1">
    <location>
        <begin position="92"/>
        <end position="114"/>
    </location>
</feature>
<sequence length="152" mass="17055">MIKNVNFPSYVFSSFVAGYVMMAVDMIMDGFLGLFGTYREYLQMVRQFGIFQGFEGIALVVGHTINSLVLALFFVDVRVYNRIPLRGGLAKGIFFGAVWHVWVLVFLLFASIGGSKFAISMLHSPYTSHISLFLLHLIWGGTLGLLYTPKEL</sequence>
<protein>
    <submittedName>
        <fullName evidence="2">Uncharacterized protein</fullName>
    </submittedName>
</protein>
<feature type="transmembrane region" description="Helical" evidence="1">
    <location>
        <begin position="56"/>
        <end position="80"/>
    </location>
</feature>
<keyword evidence="1" id="KW-1133">Transmembrane helix</keyword>
<gene>
    <name evidence="2" type="ordered locus">HTH_1204</name>
</gene>
<evidence type="ECO:0000313" key="3">
    <source>
        <dbReference type="Proteomes" id="UP000002574"/>
    </source>
</evidence>
<accession>D3DIK6</accession>
<dbReference type="KEGG" id="hth:HTH_1204"/>
<proteinExistence type="predicted"/>
<dbReference type="STRING" id="608538.HTH_1204"/>
<keyword evidence="3" id="KW-1185">Reference proteome</keyword>
<keyword evidence="1" id="KW-0472">Membrane</keyword>
<name>D3DIK6_HYDTT</name>
<dbReference type="AlphaFoldDB" id="D3DIK6"/>
<feature type="transmembrane region" description="Helical" evidence="1">
    <location>
        <begin position="12"/>
        <end position="36"/>
    </location>
</feature>